<feature type="domain" description="D-isomer specific 2-hydroxyacid dehydrogenase catalytic" evidence="5">
    <location>
        <begin position="20"/>
        <end position="324"/>
    </location>
</feature>
<reference evidence="7 8" key="1">
    <citation type="submission" date="2016-10" db="EMBL/GenBank/DDBJ databases">
        <authorList>
            <person name="de Groot N.N."/>
        </authorList>
    </citation>
    <scope>NUCLEOTIDE SEQUENCE [LARGE SCALE GENOMIC DNA]</scope>
    <source>
        <strain evidence="7 8">DSM 21633</strain>
    </source>
</reference>
<accession>A0A1H9KE57</accession>
<dbReference type="AlphaFoldDB" id="A0A1H9KE57"/>
<dbReference type="CDD" id="cd12173">
    <property type="entry name" value="PGDH_4"/>
    <property type="match status" value="1"/>
</dbReference>
<dbReference type="Pfam" id="PF00389">
    <property type="entry name" value="2-Hacid_dh"/>
    <property type="match status" value="1"/>
</dbReference>
<evidence type="ECO:0000259" key="5">
    <source>
        <dbReference type="Pfam" id="PF00389"/>
    </source>
</evidence>
<evidence type="ECO:0000313" key="8">
    <source>
        <dbReference type="Proteomes" id="UP000199427"/>
    </source>
</evidence>
<evidence type="ECO:0000256" key="3">
    <source>
        <dbReference type="ARBA" id="ARBA00023027"/>
    </source>
</evidence>
<dbReference type="PANTHER" id="PTHR42789">
    <property type="entry name" value="D-ISOMER SPECIFIC 2-HYDROXYACID DEHYDROGENASE FAMILY PROTEIN (AFU_ORTHOLOGUE AFUA_6G10090)"/>
    <property type="match status" value="1"/>
</dbReference>
<organism evidence="7 8">
    <name type="scientific">Piscibacillus halophilus</name>
    <dbReference type="NCBI Taxonomy" id="571933"/>
    <lineage>
        <taxon>Bacteria</taxon>
        <taxon>Bacillati</taxon>
        <taxon>Bacillota</taxon>
        <taxon>Bacilli</taxon>
        <taxon>Bacillales</taxon>
        <taxon>Bacillaceae</taxon>
        <taxon>Piscibacillus</taxon>
    </lineage>
</organism>
<dbReference type="FunFam" id="3.40.50.720:FF:000203">
    <property type="entry name" value="D-3-phosphoglycerate dehydrogenase (SerA)"/>
    <property type="match status" value="1"/>
</dbReference>
<dbReference type="InterPro" id="IPR029753">
    <property type="entry name" value="D-isomer_DH_CS"/>
</dbReference>
<dbReference type="InterPro" id="IPR036291">
    <property type="entry name" value="NAD(P)-bd_dom_sf"/>
</dbReference>
<dbReference type="SUPFAM" id="SSF51735">
    <property type="entry name" value="NAD(P)-binding Rossmann-fold domains"/>
    <property type="match status" value="1"/>
</dbReference>
<dbReference type="GO" id="GO:0016616">
    <property type="term" value="F:oxidoreductase activity, acting on the CH-OH group of donors, NAD or NADP as acceptor"/>
    <property type="evidence" value="ECO:0007669"/>
    <property type="project" value="InterPro"/>
</dbReference>
<feature type="domain" description="D-isomer specific 2-hydroxyacid dehydrogenase NAD-binding" evidence="6">
    <location>
        <begin position="111"/>
        <end position="292"/>
    </location>
</feature>
<proteinExistence type="inferred from homology"/>
<name>A0A1H9KE57_9BACI</name>
<evidence type="ECO:0000256" key="2">
    <source>
        <dbReference type="ARBA" id="ARBA00023002"/>
    </source>
</evidence>
<dbReference type="Gene3D" id="3.40.50.720">
    <property type="entry name" value="NAD(P)-binding Rossmann-like Domain"/>
    <property type="match status" value="2"/>
</dbReference>
<keyword evidence="8" id="KW-1185">Reference proteome</keyword>
<dbReference type="EMBL" id="FOES01000037">
    <property type="protein sequence ID" value="SEQ97359.1"/>
    <property type="molecule type" value="Genomic_DNA"/>
</dbReference>
<dbReference type="Pfam" id="PF02826">
    <property type="entry name" value="2-Hacid_dh_C"/>
    <property type="match status" value="1"/>
</dbReference>
<evidence type="ECO:0000256" key="4">
    <source>
        <dbReference type="RuleBase" id="RU003719"/>
    </source>
</evidence>
<dbReference type="OrthoDB" id="9805416at2"/>
<dbReference type="Proteomes" id="UP000199427">
    <property type="component" value="Unassembled WGS sequence"/>
</dbReference>
<dbReference type="SUPFAM" id="SSF52283">
    <property type="entry name" value="Formate/glycerate dehydrogenase catalytic domain-like"/>
    <property type="match status" value="1"/>
</dbReference>
<keyword evidence="2 4" id="KW-0560">Oxidoreductase</keyword>
<sequence>MKDQPHVLQILSMYHIKGEEVLNELAQVKKFDEFHEQEIVRYLNEHPVDGIILRAPARITPAILDAGQHLKAISGAGIGLDNIDVEYATQKGVKVMHAPKINVQATAEHAVSLILAVMKNIIPFHEEMKKGNFGYRDGRFTYELKGKTLGLVGFGSISQKVASIMQTAFGMNILIYVRRMTEEREVISEQHGYHFTTNVDDVFREADIVSVHIPLNELTRHFVQKKHFELMKPNAVFINTARGGVINQEDLAQVLKEKKILGAGVDVYDPEPPLDNHPFYDLDNIVMTPHIGGISEEAARETTETIAENLIKAIQGEVVDTIVN</sequence>
<evidence type="ECO:0000259" key="6">
    <source>
        <dbReference type="Pfam" id="PF02826"/>
    </source>
</evidence>
<dbReference type="InterPro" id="IPR006140">
    <property type="entry name" value="D-isomer_DH_NAD-bd"/>
</dbReference>
<comment type="similarity">
    <text evidence="1 4">Belongs to the D-isomer specific 2-hydroxyacid dehydrogenase family.</text>
</comment>
<gene>
    <name evidence="7" type="ORF">SAMN05216362_13721</name>
</gene>
<dbReference type="PROSITE" id="PS00671">
    <property type="entry name" value="D_2_HYDROXYACID_DH_3"/>
    <property type="match status" value="1"/>
</dbReference>
<dbReference type="RefSeq" id="WP_091775059.1">
    <property type="nucleotide sequence ID" value="NZ_FOES01000037.1"/>
</dbReference>
<dbReference type="PANTHER" id="PTHR42789:SF1">
    <property type="entry name" value="D-ISOMER SPECIFIC 2-HYDROXYACID DEHYDROGENASE FAMILY PROTEIN (AFU_ORTHOLOGUE AFUA_6G10090)"/>
    <property type="match status" value="1"/>
</dbReference>
<evidence type="ECO:0000313" key="7">
    <source>
        <dbReference type="EMBL" id="SEQ97359.1"/>
    </source>
</evidence>
<dbReference type="GO" id="GO:0051287">
    <property type="term" value="F:NAD binding"/>
    <property type="evidence" value="ECO:0007669"/>
    <property type="project" value="InterPro"/>
</dbReference>
<dbReference type="STRING" id="571933.SAMN05216362_13721"/>
<evidence type="ECO:0000256" key="1">
    <source>
        <dbReference type="ARBA" id="ARBA00005854"/>
    </source>
</evidence>
<dbReference type="InterPro" id="IPR050857">
    <property type="entry name" value="D-2-hydroxyacid_DH"/>
</dbReference>
<protein>
    <submittedName>
        <fullName evidence="7">D-3-phosphoglycerate dehydrogenase</fullName>
    </submittedName>
</protein>
<keyword evidence="3" id="KW-0520">NAD</keyword>
<dbReference type="InterPro" id="IPR006139">
    <property type="entry name" value="D-isomer_2_OHA_DH_cat_dom"/>
</dbReference>